<dbReference type="AlphaFoldDB" id="A0AAV4PDK4"/>
<organism evidence="2 3">
    <name type="scientific">Caerostris extrusa</name>
    <name type="common">Bark spider</name>
    <name type="synonym">Caerostris bankana</name>
    <dbReference type="NCBI Taxonomy" id="172846"/>
    <lineage>
        <taxon>Eukaryota</taxon>
        <taxon>Metazoa</taxon>
        <taxon>Ecdysozoa</taxon>
        <taxon>Arthropoda</taxon>
        <taxon>Chelicerata</taxon>
        <taxon>Arachnida</taxon>
        <taxon>Araneae</taxon>
        <taxon>Araneomorphae</taxon>
        <taxon>Entelegynae</taxon>
        <taxon>Araneoidea</taxon>
        <taxon>Araneidae</taxon>
        <taxon>Caerostris</taxon>
    </lineage>
</organism>
<evidence type="ECO:0000313" key="3">
    <source>
        <dbReference type="Proteomes" id="UP001054945"/>
    </source>
</evidence>
<proteinExistence type="predicted"/>
<feature type="compositionally biased region" description="Polar residues" evidence="1">
    <location>
        <begin position="60"/>
        <end position="70"/>
    </location>
</feature>
<reference evidence="2 3" key="1">
    <citation type="submission" date="2021-06" db="EMBL/GenBank/DDBJ databases">
        <title>Caerostris extrusa draft genome.</title>
        <authorList>
            <person name="Kono N."/>
            <person name="Arakawa K."/>
        </authorList>
    </citation>
    <scope>NUCLEOTIDE SEQUENCE [LARGE SCALE GENOMIC DNA]</scope>
</reference>
<dbReference type="Proteomes" id="UP001054945">
    <property type="component" value="Unassembled WGS sequence"/>
</dbReference>
<protein>
    <submittedName>
        <fullName evidence="2">Uncharacterized protein</fullName>
    </submittedName>
</protein>
<evidence type="ECO:0000256" key="1">
    <source>
        <dbReference type="SAM" id="MobiDB-lite"/>
    </source>
</evidence>
<feature type="compositionally biased region" description="Polar residues" evidence="1">
    <location>
        <begin position="23"/>
        <end position="47"/>
    </location>
</feature>
<feature type="region of interest" description="Disordered" evidence="1">
    <location>
        <begin position="1"/>
        <end position="70"/>
    </location>
</feature>
<feature type="region of interest" description="Disordered" evidence="1">
    <location>
        <begin position="83"/>
        <end position="106"/>
    </location>
</feature>
<accession>A0AAV4PDK4</accession>
<evidence type="ECO:0000313" key="2">
    <source>
        <dbReference type="EMBL" id="GIX93974.1"/>
    </source>
</evidence>
<feature type="compositionally biased region" description="Polar residues" evidence="1">
    <location>
        <begin position="95"/>
        <end position="106"/>
    </location>
</feature>
<name>A0AAV4PDK4_CAEEX</name>
<dbReference type="EMBL" id="BPLR01004317">
    <property type="protein sequence ID" value="GIX93974.1"/>
    <property type="molecule type" value="Genomic_DNA"/>
</dbReference>
<sequence>MLNEHEHNLSSSNSSQDIFATASDESTGHSTSSVDGESKVNESSTTDNLEEQLRTEDFNSRNAISTPLQTSYERRHFVGKITKTQSTSKGHRFISQVNRSKVVSRA</sequence>
<comment type="caution">
    <text evidence="2">The sequence shown here is derived from an EMBL/GenBank/DDBJ whole genome shotgun (WGS) entry which is preliminary data.</text>
</comment>
<gene>
    <name evidence="2" type="ORF">CEXT_770181</name>
</gene>
<keyword evidence="3" id="KW-1185">Reference proteome</keyword>